<dbReference type="OrthoDB" id="3250044at2759"/>
<comment type="caution">
    <text evidence="1">The sequence shown here is derived from an EMBL/GenBank/DDBJ whole genome shotgun (WGS) entry which is preliminary data.</text>
</comment>
<dbReference type="Proteomes" id="UP001152607">
    <property type="component" value="Unassembled WGS sequence"/>
</dbReference>
<dbReference type="SUPFAM" id="SSF56112">
    <property type="entry name" value="Protein kinase-like (PK-like)"/>
    <property type="match status" value="1"/>
</dbReference>
<dbReference type="Gene3D" id="3.90.1200.10">
    <property type="match status" value="1"/>
</dbReference>
<dbReference type="AlphaFoldDB" id="A0A9W4UNH6"/>
<evidence type="ECO:0008006" key="3">
    <source>
        <dbReference type="Google" id="ProtNLM"/>
    </source>
</evidence>
<name>A0A9W4UNH6_9PLEO</name>
<organism evidence="1 2">
    <name type="scientific">Periconia digitata</name>
    <dbReference type="NCBI Taxonomy" id="1303443"/>
    <lineage>
        <taxon>Eukaryota</taxon>
        <taxon>Fungi</taxon>
        <taxon>Dikarya</taxon>
        <taxon>Ascomycota</taxon>
        <taxon>Pezizomycotina</taxon>
        <taxon>Dothideomycetes</taxon>
        <taxon>Pleosporomycetidae</taxon>
        <taxon>Pleosporales</taxon>
        <taxon>Massarineae</taxon>
        <taxon>Periconiaceae</taxon>
        <taxon>Periconia</taxon>
    </lineage>
</organism>
<accession>A0A9W4UNH6</accession>
<dbReference type="EMBL" id="CAOQHR010000009">
    <property type="protein sequence ID" value="CAI6339205.1"/>
    <property type="molecule type" value="Genomic_DNA"/>
</dbReference>
<evidence type="ECO:0000313" key="1">
    <source>
        <dbReference type="EMBL" id="CAI6339205.1"/>
    </source>
</evidence>
<keyword evidence="2" id="KW-1185">Reference proteome</keyword>
<sequence length="135" mass="15783">MQQWMNTRLAVVTKERLDLTSHQLSMRHMDLVHRNIILMADSSICFLDWAFAGFYPELFEIRYLRDLLPVDPVWFSFLLEQMHLPTPDEEEVLSLLSVPAAVSERYLYVPQILNQPILIELVLTILERRSGLLAS</sequence>
<evidence type="ECO:0000313" key="2">
    <source>
        <dbReference type="Proteomes" id="UP001152607"/>
    </source>
</evidence>
<gene>
    <name evidence="1" type="ORF">PDIGIT_LOCUS12355</name>
</gene>
<dbReference type="InterPro" id="IPR011009">
    <property type="entry name" value="Kinase-like_dom_sf"/>
</dbReference>
<protein>
    <recommendedName>
        <fullName evidence="3">Protein kinase domain-containing protein</fullName>
    </recommendedName>
</protein>
<proteinExistence type="predicted"/>
<reference evidence="1" key="1">
    <citation type="submission" date="2023-01" db="EMBL/GenBank/DDBJ databases">
        <authorList>
            <person name="Van Ghelder C."/>
            <person name="Rancurel C."/>
        </authorList>
    </citation>
    <scope>NUCLEOTIDE SEQUENCE</scope>
    <source>
        <strain evidence="1">CNCM I-4278</strain>
    </source>
</reference>